<keyword evidence="3" id="KW-1185">Reference proteome</keyword>
<feature type="region of interest" description="Disordered" evidence="1">
    <location>
        <begin position="1"/>
        <end position="25"/>
    </location>
</feature>
<accession>F6HXY4</accession>
<dbReference type="AlphaFoldDB" id="F6HXY4"/>
<evidence type="ECO:0000256" key="1">
    <source>
        <dbReference type="SAM" id="MobiDB-lite"/>
    </source>
</evidence>
<gene>
    <name evidence="2" type="ordered locus">VIT_09s0002g01510</name>
</gene>
<dbReference type="EMBL" id="FN596494">
    <property type="protein sequence ID" value="CCB59307.1"/>
    <property type="molecule type" value="Genomic_DNA"/>
</dbReference>
<evidence type="ECO:0000313" key="3">
    <source>
        <dbReference type="Proteomes" id="UP000009183"/>
    </source>
</evidence>
<dbReference type="Proteomes" id="UP000009183">
    <property type="component" value="Chromosome 9"/>
</dbReference>
<organism evidence="2 3">
    <name type="scientific">Vitis vinifera</name>
    <name type="common">Grape</name>
    <dbReference type="NCBI Taxonomy" id="29760"/>
    <lineage>
        <taxon>Eukaryota</taxon>
        <taxon>Viridiplantae</taxon>
        <taxon>Streptophyta</taxon>
        <taxon>Embryophyta</taxon>
        <taxon>Tracheophyta</taxon>
        <taxon>Spermatophyta</taxon>
        <taxon>Magnoliopsida</taxon>
        <taxon>eudicotyledons</taxon>
        <taxon>Gunneridae</taxon>
        <taxon>Pentapetalae</taxon>
        <taxon>rosids</taxon>
        <taxon>Vitales</taxon>
        <taxon>Vitaceae</taxon>
        <taxon>Viteae</taxon>
        <taxon>Vitis</taxon>
    </lineage>
</organism>
<dbReference type="HOGENOM" id="CLU_3110339_0_0_1"/>
<reference evidence="3" key="1">
    <citation type="journal article" date="2007" name="Nature">
        <title>The grapevine genome sequence suggests ancestral hexaploidization in major angiosperm phyla.</title>
        <authorList>
            <consortium name="The French-Italian Public Consortium for Grapevine Genome Characterization."/>
            <person name="Jaillon O."/>
            <person name="Aury J.-M."/>
            <person name="Noel B."/>
            <person name="Policriti A."/>
            <person name="Clepet C."/>
            <person name="Casagrande A."/>
            <person name="Choisne N."/>
            <person name="Aubourg S."/>
            <person name="Vitulo N."/>
            <person name="Jubin C."/>
            <person name="Vezzi A."/>
            <person name="Legeai F."/>
            <person name="Hugueney P."/>
            <person name="Dasilva C."/>
            <person name="Horner D."/>
            <person name="Mica E."/>
            <person name="Jublot D."/>
            <person name="Poulain J."/>
            <person name="Bruyere C."/>
            <person name="Billault A."/>
            <person name="Segurens B."/>
            <person name="Gouyvenoux M."/>
            <person name="Ugarte E."/>
            <person name="Cattonaro F."/>
            <person name="Anthouard V."/>
            <person name="Vico V."/>
            <person name="Del Fabbro C."/>
            <person name="Alaux M."/>
            <person name="Di Gaspero G."/>
            <person name="Dumas V."/>
            <person name="Felice N."/>
            <person name="Paillard S."/>
            <person name="Juman I."/>
            <person name="Moroldo M."/>
            <person name="Scalabrin S."/>
            <person name="Canaguier A."/>
            <person name="Le Clainche I."/>
            <person name="Malacrida G."/>
            <person name="Durand E."/>
            <person name="Pesole G."/>
            <person name="Laucou V."/>
            <person name="Chatelet P."/>
            <person name="Merdinoglu D."/>
            <person name="Delledonne M."/>
            <person name="Pezzotti M."/>
            <person name="Lecharny A."/>
            <person name="Scarpelli C."/>
            <person name="Artiguenave F."/>
            <person name="Pe M.E."/>
            <person name="Valle G."/>
            <person name="Morgante M."/>
            <person name="Caboche M."/>
            <person name="Adam-Blondon A.-F."/>
            <person name="Weissenbach J."/>
            <person name="Quetier F."/>
            <person name="Wincker P."/>
        </authorList>
    </citation>
    <scope>NUCLEOTIDE SEQUENCE [LARGE SCALE GENOMIC DNA]</scope>
    <source>
        <strain evidence="3">cv. Pinot noir / PN40024</strain>
    </source>
</reference>
<protein>
    <submittedName>
        <fullName evidence="2">Uncharacterized protein</fullName>
    </submittedName>
</protein>
<dbReference type="PaxDb" id="29760-VIT_09s0002g01510.t01"/>
<proteinExistence type="predicted"/>
<evidence type="ECO:0000313" key="2">
    <source>
        <dbReference type="EMBL" id="CCB59307.1"/>
    </source>
</evidence>
<name>F6HXY4_VITVI</name>
<dbReference type="InParanoid" id="F6HXY4"/>
<sequence>MPSAHFSRPAGMSFVSGKKKTAGDTGKWWEAMKGVNRVMAQMNLPIANHCR</sequence>